<evidence type="ECO:0000256" key="1">
    <source>
        <dbReference type="SAM" id="MobiDB-lite"/>
    </source>
</evidence>
<dbReference type="EMBL" id="FOLE01000003">
    <property type="protein sequence ID" value="SFC16841.1"/>
    <property type="molecule type" value="Genomic_DNA"/>
</dbReference>
<feature type="signal peptide" evidence="2">
    <location>
        <begin position="1"/>
        <end position="20"/>
    </location>
</feature>
<accession>A0A1I1GZ76</accession>
<dbReference type="STRING" id="927664.SAMN05421780_103143"/>
<dbReference type="InterPro" id="IPR026444">
    <property type="entry name" value="Secre_tail"/>
</dbReference>
<keyword evidence="2" id="KW-0732">Signal</keyword>
<dbReference type="NCBIfam" id="TIGR04183">
    <property type="entry name" value="Por_Secre_tail"/>
    <property type="match status" value="1"/>
</dbReference>
<organism evidence="4 5">
    <name type="scientific">Flexibacter flexilis DSM 6793</name>
    <dbReference type="NCBI Taxonomy" id="927664"/>
    <lineage>
        <taxon>Bacteria</taxon>
        <taxon>Pseudomonadati</taxon>
        <taxon>Bacteroidota</taxon>
        <taxon>Cytophagia</taxon>
        <taxon>Cytophagales</taxon>
        <taxon>Flexibacteraceae</taxon>
        <taxon>Flexibacter</taxon>
    </lineage>
</organism>
<dbReference type="Proteomes" id="UP000199514">
    <property type="component" value="Unassembled WGS sequence"/>
</dbReference>
<gene>
    <name evidence="4" type="ORF">SAMN05421780_103143</name>
</gene>
<evidence type="ECO:0000259" key="3">
    <source>
        <dbReference type="Pfam" id="PF18962"/>
    </source>
</evidence>
<proteinExistence type="predicted"/>
<evidence type="ECO:0000313" key="5">
    <source>
        <dbReference type="Proteomes" id="UP000199514"/>
    </source>
</evidence>
<protein>
    <submittedName>
        <fullName evidence="4">Por secretion system C-terminal sorting domain-containing protein</fullName>
    </submittedName>
</protein>
<keyword evidence="5" id="KW-1185">Reference proteome</keyword>
<evidence type="ECO:0000256" key="2">
    <source>
        <dbReference type="SAM" id="SignalP"/>
    </source>
</evidence>
<feature type="chain" id="PRO_5011635172" evidence="2">
    <location>
        <begin position="21"/>
        <end position="557"/>
    </location>
</feature>
<feature type="region of interest" description="Disordered" evidence="1">
    <location>
        <begin position="285"/>
        <end position="304"/>
    </location>
</feature>
<name>A0A1I1GZ76_9BACT</name>
<dbReference type="RefSeq" id="WP_091509949.1">
    <property type="nucleotide sequence ID" value="NZ_FOLE01000003.1"/>
</dbReference>
<dbReference type="AlphaFoldDB" id="A0A1I1GZ76"/>
<evidence type="ECO:0000313" key="4">
    <source>
        <dbReference type="EMBL" id="SFC16841.1"/>
    </source>
</evidence>
<dbReference type="OrthoDB" id="1521716at2"/>
<feature type="domain" description="Secretion system C-terminal sorting" evidence="3">
    <location>
        <begin position="479"/>
        <end position="555"/>
    </location>
</feature>
<dbReference type="PANTHER" id="PTHR41339:SF1">
    <property type="entry name" value="SECRETED PROTEIN"/>
    <property type="match status" value="1"/>
</dbReference>
<dbReference type="Pfam" id="PF18962">
    <property type="entry name" value="Por_Secre_tail"/>
    <property type="match status" value="1"/>
</dbReference>
<dbReference type="PANTHER" id="PTHR41339">
    <property type="entry name" value="LIPL48"/>
    <property type="match status" value="1"/>
</dbReference>
<sequence length="557" mass="58706">MKKFTLTVLAAALSLGAAQAQFFTPTTYKGAFGTTDWTSGWANFDPKTTEYPGDAGTTFNNVTIAAGNITSNTTWTKNNASGVRNVYRISGYTYVDSSFTLTIEPGTIIRGSGTGTLVIKRGAKINANGTAADPIIFTSGAPVGVNRKPGNWGGLVLCGAATHNIATGTNAAVEGGIAAKHGGNDDNDNSGVLRYVRIEFPGQPLTAAANSEINGLSMYSVGRGTQIDHIQVSFSGDDSYEWFGGTVDAKYLIASRGQDDDFDTDNGFRGRVQFAVAQRDTLVHDQSGSNGFESDNDVNGTMRTPQTRPFFSNVTLIGPMSSTSQVVSSEFKRVAHIRRNSACSIYNSAFAGFPVGLLADGKRTGANIVSDTLQIQNTVFAGIPASSDITVTAMDTTVDGTTLNLAYVASWLLAANHANDTLATAAQLQLTAPFNLTAPNFLPLTGSPLLSGASFSNVRLGGFTSVKSELNKNIKLGSYPNPTAADAFVNVILEKASEVSVSVQDVTGKTVLTLPANRYEVGSNDIMLPTSQLNNGIYSILITTNEGRNATRLVVNR</sequence>
<reference evidence="4 5" key="1">
    <citation type="submission" date="2016-10" db="EMBL/GenBank/DDBJ databases">
        <authorList>
            <person name="de Groot N.N."/>
        </authorList>
    </citation>
    <scope>NUCLEOTIDE SEQUENCE [LARGE SCALE GENOMIC DNA]</scope>
    <source>
        <strain evidence="4 5">DSM 6793</strain>
    </source>
</reference>